<keyword evidence="1" id="KW-0812">Transmembrane</keyword>
<proteinExistence type="predicted"/>
<organism evidence="2 3">
    <name type="scientific">Glossina palpalis gambiensis</name>
    <dbReference type="NCBI Taxonomy" id="67801"/>
    <lineage>
        <taxon>Eukaryota</taxon>
        <taxon>Metazoa</taxon>
        <taxon>Ecdysozoa</taxon>
        <taxon>Arthropoda</taxon>
        <taxon>Hexapoda</taxon>
        <taxon>Insecta</taxon>
        <taxon>Pterygota</taxon>
        <taxon>Neoptera</taxon>
        <taxon>Endopterygota</taxon>
        <taxon>Diptera</taxon>
        <taxon>Brachycera</taxon>
        <taxon>Muscomorpha</taxon>
        <taxon>Hippoboscoidea</taxon>
        <taxon>Glossinidae</taxon>
        <taxon>Glossina</taxon>
    </lineage>
</organism>
<reference evidence="2" key="2">
    <citation type="submission" date="2020-05" db="UniProtKB">
        <authorList>
            <consortium name="EnsemblMetazoa"/>
        </authorList>
    </citation>
    <scope>IDENTIFICATION</scope>
    <source>
        <strain evidence="2">IAEA</strain>
    </source>
</reference>
<dbReference type="VEuPathDB" id="VectorBase:GPPI007229"/>
<name>A0A1B0ASQ7_9MUSC</name>
<dbReference type="AlphaFoldDB" id="A0A1B0ASQ7"/>
<sequence>MPTCVRRQTSTRFSAPQPVAWTRKWLVKAVVCLSEELGVTEVIVDVVDATPTGLDIITDDSSFAAGKVLRPWVSCCWFWYPKFAASVFVLVAGLSLPPVALIFAVYKLPFVLHSHDEPFHYVYYRHSYESDLKRPTLMPQYGIAHQRYTPDSHVL</sequence>
<evidence type="ECO:0000256" key="1">
    <source>
        <dbReference type="SAM" id="Phobius"/>
    </source>
</evidence>
<keyword evidence="1" id="KW-1133">Transmembrane helix</keyword>
<reference evidence="3" key="1">
    <citation type="submission" date="2015-01" db="EMBL/GenBank/DDBJ databases">
        <authorList>
            <person name="Aksoy S."/>
            <person name="Warren W."/>
            <person name="Wilson R.K."/>
        </authorList>
    </citation>
    <scope>NUCLEOTIDE SEQUENCE [LARGE SCALE GENOMIC DNA]</scope>
    <source>
        <strain evidence="3">IAEA</strain>
    </source>
</reference>
<protein>
    <submittedName>
        <fullName evidence="2">Uncharacterized protein</fullName>
    </submittedName>
</protein>
<feature type="transmembrane region" description="Helical" evidence="1">
    <location>
        <begin position="83"/>
        <end position="106"/>
    </location>
</feature>
<evidence type="ECO:0000313" key="2">
    <source>
        <dbReference type="EnsemblMetazoa" id="GPPI007229-PA"/>
    </source>
</evidence>
<dbReference type="EMBL" id="JXJN01002924">
    <property type="status" value="NOT_ANNOTATED_CDS"/>
    <property type="molecule type" value="Genomic_DNA"/>
</dbReference>
<dbReference type="Proteomes" id="UP000092460">
    <property type="component" value="Unassembled WGS sequence"/>
</dbReference>
<keyword evidence="1" id="KW-0472">Membrane</keyword>
<evidence type="ECO:0000313" key="3">
    <source>
        <dbReference type="Proteomes" id="UP000092460"/>
    </source>
</evidence>
<keyword evidence="3" id="KW-1185">Reference proteome</keyword>
<accession>A0A1B0ASQ7</accession>
<dbReference type="EnsemblMetazoa" id="GPPI007229-RA">
    <property type="protein sequence ID" value="GPPI007229-PA"/>
    <property type="gene ID" value="GPPI007229"/>
</dbReference>